<evidence type="ECO:0000313" key="1">
    <source>
        <dbReference type="EMBL" id="KAH7909618.1"/>
    </source>
</evidence>
<accession>A0ACB8A953</accession>
<gene>
    <name evidence="1" type="ORF">BJ138DRAFT_1154874</name>
</gene>
<dbReference type="EMBL" id="MU267750">
    <property type="protein sequence ID" value="KAH7909618.1"/>
    <property type="molecule type" value="Genomic_DNA"/>
</dbReference>
<comment type="caution">
    <text evidence="1">The sequence shown here is derived from an EMBL/GenBank/DDBJ whole genome shotgun (WGS) entry which is preliminary data.</text>
</comment>
<protein>
    <submittedName>
        <fullName evidence="1">Uncharacterized protein</fullName>
    </submittedName>
</protein>
<name>A0ACB8A953_9AGAM</name>
<organism evidence="1 2">
    <name type="scientific">Hygrophoropsis aurantiaca</name>
    <dbReference type="NCBI Taxonomy" id="72124"/>
    <lineage>
        <taxon>Eukaryota</taxon>
        <taxon>Fungi</taxon>
        <taxon>Dikarya</taxon>
        <taxon>Basidiomycota</taxon>
        <taxon>Agaricomycotina</taxon>
        <taxon>Agaricomycetes</taxon>
        <taxon>Agaricomycetidae</taxon>
        <taxon>Boletales</taxon>
        <taxon>Coniophorineae</taxon>
        <taxon>Hygrophoropsidaceae</taxon>
        <taxon>Hygrophoropsis</taxon>
    </lineage>
</organism>
<evidence type="ECO:0000313" key="2">
    <source>
        <dbReference type="Proteomes" id="UP000790377"/>
    </source>
</evidence>
<reference evidence="1" key="1">
    <citation type="journal article" date="2021" name="New Phytol.">
        <title>Evolutionary innovations through gain and loss of genes in the ectomycorrhizal Boletales.</title>
        <authorList>
            <person name="Wu G."/>
            <person name="Miyauchi S."/>
            <person name="Morin E."/>
            <person name="Kuo A."/>
            <person name="Drula E."/>
            <person name="Varga T."/>
            <person name="Kohler A."/>
            <person name="Feng B."/>
            <person name="Cao Y."/>
            <person name="Lipzen A."/>
            <person name="Daum C."/>
            <person name="Hundley H."/>
            <person name="Pangilinan J."/>
            <person name="Johnson J."/>
            <person name="Barry K."/>
            <person name="LaButti K."/>
            <person name="Ng V."/>
            <person name="Ahrendt S."/>
            <person name="Min B."/>
            <person name="Choi I.G."/>
            <person name="Park H."/>
            <person name="Plett J.M."/>
            <person name="Magnuson J."/>
            <person name="Spatafora J.W."/>
            <person name="Nagy L.G."/>
            <person name="Henrissat B."/>
            <person name="Grigoriev I.V."/>
            <person name="Yang Z.L."/>
            <person name="Xu J."/>
            <person name="Martin F.M."/>
        </authorList>
    </citation>
    <scope>NUCLEOTIDE SEQUENCE</scope>
    <source>
        <strain evidence="1">ATCC 28755</strain>
    </source>
</reference>
<proteinExistence type="predicted"/>
<dbReference type="Proteomes" id="UP000790377">
    <property type="component" value="Unassembled WGS sequence"/>
</dbReference>
<sequence>MPLSSNRKHHPLNNTLLDSPTILSDAFSMFSAPPDEHNHINPEDMEDMIPPRSPSRLEFRFGADDDHDSDSSTDSESDADSPERVKRKIKWARARRLFGGMPLQVLAEQKLLEELDSDASIVDLIALPSLRNDAGNDSESSSDASESNSEEDLSQLAFPPPPEDVGQSTVLGLCKPEPSRRSTPVETPKDILPPPTPIKPSSQRLNYPHRGFSRSAFMHQKSFWTARREEWVEWQRNAKSNEIAGAYTGIMDSPLKSPRRPSPPPPPLSRRWSVPPSGLERDTLTYTSNRFVQDIHASIYPRVGDVSALRDPYFANVDRCFFQFPLWTIHKTLYVFDMHQRSALIAYSGSENKLVSSLPPATEESRDQRMDEDSDEDRETTSLYSNADDADKTLVVDEPDRVESPKGSWDGERAWELSWYARWELFIGLIQRDHESRQPSPPEPMVHFAGENGEEEGCEDDEEDYGTVVSNPIFTQSFEDGYRRAIGFFSGGGEGGQVTEIGL</sequence>
<keyword evidence="2" id="KW-1185">Reference proteome</keyword>